<dbReference type="AlphaFoldDB" id="A0A8S3WZY5"/>
<feature type="compositionally biased region" description="Basic and acidic residues" evidence="8">
    <location>
        <begin position="580"/>
        <end position="597"/>
    </location>
</feature>
<feature type="compositionally biased region" description="Low complexity" evidence="8">
    <location>
        <begin position="38"/>
        <end position="56"/>
    </location>
</feature>
<dbReference type="GO" id="GO:0008270">
    <property type="term" value="F:zinc ion binding"/>
    <property type="evidence" value="ECO:0007669"/>
    <property type="project" value="UniProtKB-KW"/>
</dbReference>
<evidence type="ECO:0000256" key="1">
    <source>
        <dbReference type="ARBA" id="ARBA00004123"/>
    </source>
</evidence>
<gene>
    <name evidence="10" type="ORF">PAPOLLO_LOCUS11428</name>
</gene>
<evidence type="ECO:0000313" key="11">
    <source>
        <dbReference type="Proteomes" id="UP000691718"/>
    </source>
</evidence>
<evidence type="ECO:0000256" key="2">
    <source>
        <dbReference type="ARBA" id="ARBA00022723"/>
    </source>
</evidence>
<comment type="subcellular location">
    <subcellularLocation>
        <location evidence="1">Nucleus</location>
    </subcellularLocation>
</comment>
<evidence type="ECO:0000256" key="3">
    <source>
        <dbReference type="ARBA" id="ARBA00022737"/>
    </source>
</evidence>
<feature type="region of interest" description="Disordered" evidence="8">
    <location>
        <begin position="212"/>
        <end position="278"/>
    </location>
</feature>
<evidence type="ECO:0000256" key="8">
    <source>
        <dbReference type="SAM" id="MobiDB-lite"/>
    </source>
</evidence>
<accession>A0A8S3WZY5</accession>
<evidence type="ECO:0000256" key="5">
    <source>
        <dbReference type="ARBA" id="ARBA00022833"/>
    </source>
</evidence>
<keyword evidence="4 7" id="KW-0863">Zinc-finger</keyword>
<feature type="region of interest" description="Disordered" evidence="8">
    <location>
        <begin position="578"/>
        <end position="618"/>
    </location>
</feature>
<feature type="compositionally biased region" description="Basic and acidic residues" evidence="8">
    <location>
        <begin position="356"/>
        <end position="365"/>
    </location>
</feature>
<dbReference type="EMBL" id="CAJQZP010000835">
    <property type="protein sequence ID" value="CAG4987325.1"/>
    <property type="molecule type" value="Genomic_DNA"/>
</dbReference>
<dbReference type="InterPro" id="IPR013087">
    <property type="entry name" value="Znf_C2H2_type"/>
</dbReference>
<dbReference type="GO" id="GO:0005634">
    <property type="term" value="C:nucleus"/>
    <property type="evidence" value="ECO:0007669"/>
    <property type="project" value="UniProtKB-SubCell"/>
</dbReference>
<feature type="region of interest" description="Disordered" evidence="8">
    <location>
        <begin position="170"/>
        <end position="189"/>
    </location>
</feature>
<keyword evidence="6" id="KW-0539">Nucleus</keyword>
<dbReference type="PANTHER" id="PTHR24381">
    <property type="entry name" value="ZINC FINGER PROTEIN"/>
    <property type="match status" value="1"/>
</dbReference>
<feature type="compositionally biased region" description="Gly residues" evidence="8">
    <location>
        <begin position="250"/>
        <end position="259"/>
    </location>
</feature>
<keyword evidence="11" id="KW-1185">Reference proteome</keyword>
<feature type="compositionally biased region" description="Basic residues" evidence="8">
    <location>
        <begin position="456"/>
        <end position="477"/>
    </location>
</feature>
<feature type="compositionally biased region" description="Basic residues" evidence="8">
    <location>
        <begin position="602"/>
        <end position="612"/>
    </location>
</feature>
<feature type="region of interest" description="Disordered" evidence="8">
    <location>
        <begin position="24"/>
        <end position="79"/>
    </location>
</feature>
<evidence type="ECO:0000313" key="10">
    <source>
        <dbReference type="EMBL" id="CAG4987325.1"/>
    </source>
</evidence>
<evidence type="ECO:0000259" key="9">
    <source>
        <dbReference type="PROSITE" id="PS50157"/>
    </source>
</evidence>
<feature type="compositionally biased region" description="Basic and acidic residues" evidence="8">
    <location>
        <begin position="435"/>
        <end position="451"/>
    </location>
</feature>
<evidence type="ECO:0000256" key="4">
    <source>
        <dbReference type="ARBA" id="ARBA00022771"/>
    </source>
</evidence>
<dbReference type="GO" id="GO:0000981">
    <property type="term" value="F:DNA-binding transcription factor activity, RNA polymerase II-specific"/>
    <property type="evidence" value="ECO:0007669"/>
    <property type="project" value="TreeGrafter"/>
</dbReference>
<name>A0A8S3WZY5_PARAO</name>
<dbReference type="InterPro" id="IPR017956">
    <property type="entry name" value="AT_hook_DNA-bd_motif"/>
</dbReference>
<dbReference type="GO" id="GO:0000977">
    <property type="term" value="F:RNA polymerase II transcription regulatory region sequence-specific DNA binding"/>
    <property type="evidence" value="ECO:0007669"/>
    <property type="project" value="TreeGrafter"/>
</dbReference>
<reference evidence="10" key="1">
    <citation type="submission" date="2021-04" db="EMBL/GenBank/DDBJ databases">
        <authorList>
            <person name="Tunstrom K."/>
        </authorList>
    </citation>
    <scope>NUCLEOTIDE SEQUENCE</scope>
</reference>
<keyword evidence="3" id="KW-0677">Repeat</keyword>
<feature type="compositionally biased region" description="Low complexity" evidence="8">
    <location>
        <begin position="229"/>
        <end position="238"/>
    </location>
</feature>
<keyword evidence="2" id="KW-0479">Metal-binding</keyword>
<proteinExistence type="predicted"/>
<dbReference type="SMART" id="SM00384">
    <property type="entry name" value="AT_hook"/>
    <property type="match status" value="3"/>
</dbReference>
<feature type="compositionally biased region" description="Pro residues" evidence="8">
    <location>
        <begin position="218"/>
        <end position="228"/>
    </location>
</feature>
<organism evidence="10 11">
    <name type="scientific">Parnassius apollo</name>
    <name type="common">Apollo butterfly</name>
    <name type="synonym">Papilio apollo</name>
    <dbReference type="NCBI Taxonomy" id="110799"/>
    <lineage>
        <taxon>Eukaryota</taxon>
        <taxon>Metazoa</taxon>
        <taxon>Ecdysozoa</taxon>
        <taxon>Arthropoda</taxon>
        <taxon>Hexapoda</taxon>
        <taxon>Insecta</taxon>
        <taxon>Pterygota</taxon>
        <taxon>Neoptera</taxon>
        <taxon>Endopterygota</taxon>
        <taxon>Lepidoptera</taxon>
        <taxon>Glossata</taxon>
        <taxon>Ditrysia</taxon>
        <taxon>Papilionoidea</taxon>
        <taxon>Papilionidae</taxon>
        <taxon>Parnassiinae</taxon>
        <taxon>Parnassini</taxon>
        <taxon>Parnassius</taxon>
        <taxon>Parnassius</taxon>
    </lineage>
</organism>
<feature type="domain" description="C2H2-type" evidence="9">
    <location>
        <begin position="394"/>
        <end position="421"/>
    </location>
</feature>
<feature type="compositionally biased region" description="Basic and acidic residues" evidence="8">
    <location>
        <begin position="478"/>
        <end position="488"/>
    </location>
</feature>
<dbReference type="PROSITE" id="PS50157">
    <property type="entry name" value="ZINC_FINGER_C2H2_2"/>
    <property type="match status" value="1"/>
</dbReference>
<evidence type="ECO:0000256" key="6">
    <source>
        <dbReference type="ARBA" id="ARBA00023242"/>
    </source>
</evidence>
<comment type="caution">
    <text evidence="10">The sequence shown here is derived from an EMBL/GenBank/DDBJ whole genome shotgun (WGS) entry which is preliminary data.</text>
</comment>
<feature type="region of interest" description="Disordered" evidence="8">
    <location>
        <begin position="435"/>
        <end position="510"/>
    </location>
</feature>
<protein>
    <submittedName>
        <fullName evidence="10">(apollo) hypothetical protein</fullName>
    </submittedName>
</protein>
<feature type="region of interest" description="Disordered" evidence="8">
    <location>
        <begin position="327"/>
        <end position="371"/>
    </location>
</feature>
<keyword evidence="5" id="KW-0862">Zinc</keyword>
<sequence length="848" mass="91535">MRVMGDESPYDKAEFIGGSMAGTAMHARPSVPLPASPAPLSSLVEPASLAPTGSALLPPPPPPEAGLPSPVLSGASPPHRTALDAQLDQMHAVIGLKGLEHPSSSKHDVKGGVRAVAAAAAGAARAQRRARVRAQWPTRARAASGAGRCGWRGGGGGGVADGAVGVAGAEGATGGKRSRSPSPAAHLRPAAELHRELRSDLLKIIRQGMMSTEGCAQSPPPPLAPPVPSVALASVPSSTPAPAPLPSPGGAVGAGGVGVADGKRSRSPSPAAHLRPAAELHRELRSDLLKIIRQGPSNDEPKNVMEIEAKQSGTKVVKLIVLRKVKTQNDDADSTPEKASKLEKKDDDGPDSSGSRSDDSQDGRSHATVISDLKFQRASHLFRRQNTHAEKRPFKCGSCGHDFEHSDDVLKHSRICKREEQIVDITEESAIIKVESKSDASDVSPRSEARSPRPPAPKRGRGRPPKRVPNFMHKKKLGTPEKASKLENTDDEEPDSSGSSSDDSQDGRSHATVISDLKFQRASHLFRRHAGETDTEKHPFKCGSCGCDFARSDDALIHSRICKREERTVDMMEESAVIKVESKSDASDVSPRSEARSPRPPAPKKGRGRPPKRVPNFIREKKKLDKKICKSKRVVLKPRPVFKPQLTLAEQQLQLKRTRGRPPKNYYNRKKDIHKKPSLIMQGTLFNSTSQNMQTVDLQNLEDSSSEVITGSLSPILRSDGDPNRNVNLSPFYGFVNPTKNVFNPLTDVHHTSFDDKNSSQEEPEVIVPHVFMQTQIESEENVPSIGMETTIMSEKEIVKSISNKEEIKDKRDQVQTEANVSTSTTSSVTITSIISLKDNVQQPVEDI</sequence>
<feature type="compositionally biased region" description="Basic and acidic residues" evidence="8">
    <location>
        <begin position="335"/>
        <end position="347"/>
    </location>
</feature>
<dbReference type="PANTHER" id="PTHR24381:SF393">
    <property type="entry name" value="CHROMATIN-LINKED ADAPTOR FOR MSL PROTEINS, ISOFORM B"/>
    <property type="match status" value="1"/>
</dbReference>
<evidence type="ECO:0000256" key="7">
    <source>
        <dbReference type="PROSITE-ProRule" id="PRU00042"/>
    </source>
</evidence>
<dbReference type="Proteomes" id="UP000691718">
    <property type="component" value="Unassembled WGS sequence"/>
</dbReference>